<reference evidence="3 4" key="1">
    <citation type="journal article" date="2015" name="Plant Cell">
        <title>Oil accumulation by the oleaginous diatom Fistulifera solaris as revealed by the genome and transcriptome.</title>
        <authorList>
            <person name="Tanaka T."/>
            <person name="Maeda Y."/>
            <person name="Veluchamy A."/>
            <person name="Tanaka M."/>
            <person name="Abida H."/>
            <person name="Marechal E."/>
            <person name="Bowler C."/>
            <person name="Muto M."/>
            <person name="Sunaga Y."/>
            <person name="Tanaka M."/>
            <person name="Yoshino T."/>
            <person name="Taniguchi T."/>
            <person name="Fukuda Y."/>
            <person name="Nemoto M."/>
            <person name="Matsumoto M."/>
            <person name="Wong P.S."/>
            <person name="Aburatani S."/>
            <person name="Fujibuchi W."/>
        </authorList>
    </citation>
    <scope>NUCLEOTIDE SEQUENCE [LARGE SCALE GENOMIC DNA]</scope>
    <source>
        <strain evidence="3 4">JPCC DA0580</strain>
    </source>
</reference>
<comment type="caution">
    <text evidence="3">The sequence shown here is derived from an EMBL/GenBank/DDBJ whole genome shotgun (WGS) entry which is preliminary data.</text>
</comment>
<dbReference type="EMBL" id="BDSP01000050">
    <property type="protein sequence ID" value="GAX12373.1"/>
    <property type="molecule type" value="Genomic_DNA"/>
</dbReference>
<dbReference type="GO" id="GO:0003676">
    <property type="term" value="F:nucleic acid binding"/>
    <property type="evidence" value="ECO:0007669"/>
    <property type="project" value="InterPro"/>
</dbReference>
<protein>
    <recommendedName>
        <fullName evidence="2">G-patch domain-containing protein</fullName>
    </recommendedName>
</protein>
<dbReference type="Proteomes" id="UP000198406">
    <property type="component" value="Unassembled WGS sequence"/>
</dbReference>
<dbReference type="InParanoid" id="A0A1Z5JEE6"/>
<sequence>MANADVMVDLAGSKLRKKHGSSLQEHLSAPTSAFARKQLEKMGWTEGTGLGKKRDGITTHVKVKKREEKAGLGIEKVATEKRAAGEQWWKDSLGDTLARLGSKQKKKKSSKRKREYTDEELFEATGGARFGMRAAPSQKLAKWRRSESGASASVEESVRDGDTNKEESSAQSSDQDKRERKKKKKSKKEKKSKEDK</sequence>
<dbReference type="SMART" id="SM00443">
    <property type="entry name" value="G_patch"/>
    <property type="match status" value="1"/>
</dbReference>
<keyword evidence="4" id="KW-1185">Reference proteome</keyword>
<dbReference type="PROSITE" id="PS50174">
    <property type="entry name" value="G_PATCH"/>
    <property type="match status" value="1"/>
</dbReference>
<dbReference type="PANTHER" id="PTHR23149:SF9">
    <property type="entry name" value="G PATCH DOMAIN-CONTAINING PROTEIN 4"/>
    <property type="match status" value="1"/>
</dbReference>
<dbReference type="AlphaFoldDB" id="A0A1Z5JEE6"/>
<feature type="domain" description="G-patch" evidence="2">
    <location>
        <begin position="31"/>
        <end position="77"/>
    </location>
</feature>
<dbReference type="OrthoDB" id="29523at2759"/>
<accession>A0A1Z5JEE6</accession>
<evidence type="ECO:0000313" key="3">
    <source>
        <dbReference type="EMBL" id="GAX12373.1"/>
    </source>
</evidence>
<evidence type="ECO:0000256" key="1">
    <source>
        <dbReference type="SAM" id="MobiDB-lite"/>
    </source>
</evidence>
<evidence type="ECO:0000259" key="2">
    <source>
        <dbReference type="PROSITE" id="PS50174"/>
    </source>
</evidence>
<feature type="region of interest" description="Disordered" evidence="1">
    <location>
        <begin position="100"/>
        <end position="196"/>
    </location>
</feature>
<gene>
    <name evidence="3" type="ORF">FisN_1Hu306</name>
</gene>
<dbReference type="InterPro" id="IPR050656">
    <property type="entry name" value="PINX1"/>
</dbReference>
<feature type="compositionally biased region" description="Basic residues" evidence="1">
    <location>
        <begin position="179"/>
        <end position="190"/>
    </location>
</feature>
<feature type="compositionally biased region" description="Basic residues" evidence="1">
    <location>
        <begin position="102"/>
        <end position="114"/>
    </location>
</feature>
<dbReference type="InterPro" id="IPR000467">
    <property type="entry name" value="G_patch_dom"/>
</dbReference>
<evidence type="ECO:0000313" key="4">
    <source>
        <dbReference type="Proteomes" id="UP000198406"/>
    </source>
</evidence>
<dbReference type="PANTHER" id="PTHR23149">
    <property type="entry name" value="G PATCH DOMAIN CONTAINING PROTEIN"/>
    <property type="match status" value="1"/>
</dbReference>
<proteinExistence type="predicted"/>
<organism evidence="3 4">
    <name type="scientific">Fistulifera solaris</name>
    <name type="common">Oleaginous diatom</name>
    <dbReference type="NCBI Taxonomy" id="1519565"/>
    <lineage>
        <taxon>Eukaryota</taxon>
        <taxon>Sar</taxon>
        <taxon>Stramenopiles</taxon>
        <taxon>Ochrophyta</taxon>
        <taxon>Bacillariophyta</taxon>
        <taxon>Bacillariophyceae</taxon>
        <taxon>Bacillariophycidae</taxon>
        <taxon>Naviculales</taxon>
        <taxon>Naviculaceae</taxon>
        <taxon>Fistulifera</taxon>
    </lineage>
</organism>
<dbReference type="Pfam" id="PF01585">
    <property type="entry name" value="G-patch"/>
    <property type="match status" value="1"/>
</dbReference>
<dbReference type="GO" id="GO:0005730">
    <property type="term" value="C:nucleolus"/>
    <property type="evidence" value="ECO:0007669"/>
    <property type="project" value="TreeGrafter"/>
</dbReference>
<name>A0A1Z5JEE6_FISSO</name>
<feature type="compositionally biased region" description="Basic and acidic residues" evidence="1">
    <location>
        <begin position="156"/>
        <end position="178"/>
    </location>
</feature>